<keyword evidence="4 6" id="KW-1133">Transmembrane helix</keyword>
<feature type="transmembrane region" description="Helical" evidence="6">
    <location>
        <begin position="21"/>
        <end position="50"/>
    </location>
</feature>
<evidence type="ECO:0000256" key="5">
    <source>
        <dbReference type="ARBA" id="ARBA00023136"/>
    </source>
</evidence>
<keyword evidence="5 6" id="KW-0472">Membrane</keyword>
<dbReference type="CDD" id="cd16914">
    <property type="entry name" value="EcfT"/>
    <property type="match status" value="1"/>
</dbReference>
<feature type="transmembrane region" description="Helical" evidence="6">
    <location>
        <begin position="177"/>
        <end position="193"/>
    </location>
</feature>
<evidence type="ECO:0000256" key="4">
    <source>
        <dbReference type="ARBA" id="ARBA00022989"/>
    </source>
</evidence>
<dbReference type="EMBL" id="QFRA01000006">
    <property type="protein sequence ID" value="PZR05476.1"/>
    <property type="molecule type" value="Genomic_DNA"/>
</dbReference>
<evidence type="ECO:0000313" key="7">
    <source>
        <dbReference type="EMBL" id="PZR05476.1"/>
    </source>
</evidence>
<feature type="transmembrane region" description="Helical" evidence="6">
    <location>
        <begin position="227"/>
        <end position="250"/>
    </location>
</feature>
<dbReference type="GO" id="GO:0005886">
    <property type="term" value="C:plasma membrane"/>
    <property type="evidence" value="ECO:0007669"/>
    <property type="project" value="UniProtKB-ARBA"/>
</dbReference>
<feature type="transmembrane region" description="Helical" evidence="6">
    <location>
        <begin position="99"/>
        <end position="118"/>
    </location>
</feature>
<feature type="transmembrane region" description="Helical" evidence="6">
    <location>
        <begin position="62"/>
        <end position="79"/>
    </location>
</feature>
<dbReference type="PANTHER" id="PTHR34857">
    <property type="entry name" value="SLL0384 PROTEIN"/>
    <property type="match status" value="1"/>
</dbReference>
<proteinExistence type="predicted"/>
<reference evidence="7 8" key="1">
    <citation type="submission" date="2017-08" db="EMBL/GenBank/DDBJ databases">
        <title>Infants hospitalized years apart are colonized by the same room-sourced microbial strains.</title>
        <authorList>
            <person name="Brooks B."/>
            <person name="Olm M.R."/>
            <person name="Firek B.A."/>
            <person name="Baker R."/>
            <person name="Thomas B.C."/>
            <person name="Morowitz M.J."/>
            <person name="Banfield J.F."/>
        </authorList>
    </citation>
    <scope>NUCLEOTIDE SEQUENCE [LARGE SCALE GENOMIC DNA]</scope>
    <source>
        <strain evidence="7">S2_003_000_R1_3</strain>
    </source>
</reference>
<name>A0A2W5T0N6_9CORY</name>
<sequence>MTRGTPRVVSFNPTARIAAMALIATPLLISVDIVSAGVALVCELLVAPFLGMGWGRIIRRGWSVFMLAPLTGVSMLLYGRPEGKEYVSYAFAHITDNSVSLALAIMVRVLAIALPAVILSADTDPTDLGDGLAQIWHLPERFVIGSVAGVRLVSLFQRDYSAMHRARRARGLADSSRIRRTLTIFFALLVLALRRGGKLATAMEARGFGSDRPRTWARESRLRWPDWVLMVGALLVALMALVTAWMTGYLRFLGA</sequence>
<dbReference type="RefSeq" id="WP_303734524.1">
    <property type="nucleotide sequence ID" value="NZ_CAKZHK010000008.1"/>
</dbReference>
<evidence type="ECO:0000313" key="8">
    <source>
        <dbReference type="Proteomes" id="UP000249432"/>
    </source>
</evidence>
<organism evidence="7 8">
    <name type="scientific">Corynebacterium kroppenstedtii</name>
    <dbReference type="NCBI Taxonomy" id="161879"/>
    <lineage>
        <taxon>Bacteria</taxon>
        <taxon>Bacillati</taxon>
        <taxon>Actinomycetota</taxon>
        <taxon>Actinomycetes</taxon>
        <taxon>Mycobacteriales</taxon>
        <taxon>Corynebacteriaceae</taxon>
        <taxon>Corynebacterium</taxon>
    </lineage>
</organism>
<dbReference type="AlphaFoldDB" id="A0A2W5T0N6"/>
<comment type="subcellular location">
    <subcellularLocation>
        <location evidence="1">Membrane</location>
        <topology evidence="1">Multi-pass membrane protein</topology>
    </subcellularLocation>
</comment>
<gene>
    <name evidence="7" type="ORF">DI525_04120</name>
</gene>
<dbReference type="Pfam" id="PF02361">
    <property type="entry name" value="CbiQ"/>
    <property type="match status" value="1"/>
</dbReference>
<dbReference type="Proteomes" id="UP000249432">
    <property type="component" value="Unassembled WGS sequence"/>
</dbReference>
<dbReference type="InterPro" id="IPR003339">
    <property type="entry name" value="ABC/ECF_trnsptr_transmembrane"/>
</dbReference>
<evidence type="ECO:0000256" key="2">
    <source>
        <dbReference type="ARBA" id="ARBA00022475"/>
    </source>
</evidence>
<keyword evidence="3 6" id="KW-0812">Transmembrane</keyword>
<dbReference type="InterPro" id="IPR051611">
    <property type="entry name" value="ECF_transporter_component"/>
</dbReference>
<evidence type="ECO:0000256" key="3">
    <source>
        <dbReference type="ARBA" id="ARBA00022692"/>
    </source>
</evidence>
<accession>A0A2W5T0N6</accession>
<comment type="caution">
    <text evidence="7">The sequence shown here is derived from an EMBL/GenBank/DDBJ whole genome shotgun (WGS) entry which is preliminary data.</text>
</comment>
<keyword evidence="2" id="KW-1003">Cell membrane</keyword>
<protein>
    <submittedName>
        <fullName evidence="7">ABC transporter</fullName>
    </submittedName>
</protein>
<evidence type="ECO:0000256" key="6">
    <source>
        <dbReference type="SAM" id="Phobius"/>
    </source>
</evidence>
<evidence type="ECO:0000256" key="1">
    <source>
        <dbReference type="ARBA" id="ARBA00004141"/>
    </source>
</evidence>
<dbReference type="PANTHER" id="PTHR34857:SF2">
    <property type="entry name" value="SLL0384 PROTEIN"/>
    <property type="match status" value="1"/>
</dbReference>